<reference evidence="2" key="1">
    <citation type="journal article" date="2015" name="Nature">
        <title>Complex archaea that bridge the gap between prokaryotes and eukaryotes.</title>
        <authorList>
            <person name="Spang A."/>
            <person name="Saw J.H."/>
            <person name="Jorgensen S.L."/>
            <person name="Zaremba-Niedzwiedzka K."/>
            <person name="Martijn J."/>
            <person name="Lind A.E."/>
            <person name="van Eijk R."/>
            <person name="Schleper C."/>
            <person name="Guy L."/>
            <person name="Ettema T.J."/>
        </authorList>
    </citation>
    <scope>NUCLEOTIDE SEQUENCE</scope>
</reference>
<feature type="transmembrane region" description="Helical" evidence="1">
    <location>
        <begin position="12"/>
        <end position="36"/>
    </location>
</feature>
<comment type="caution">
    <text evidence="2">The sequence shown here is derived from an EMBL/GenBank/DDBJ whole genome shotgun (WGS) entry which is preliminary data.</text>
</comment>
<dbReference type="EMBL" id="LAZR01000582">
    <property type="protein sequence ID" value="KKN63675.1"/>
    <property type="molecule type" value="Genomic_DNA"/>
</dbReference>
<organism evidence="2">
    <name type="scientific">marine sediment metagenome</name>
    <dbReference type="NCBI Taxonomy" id="412755"/>
    <lineage>
        <taxon>unclassified sequences</taxon>
        <taxon>metagenomes</taxon>
        <taxon>ecological metagenomes</taxon>
    </lineage>
</organism>
<keyword evidence="1" id="KW-0812">Transmembrane</keyword>
<protein>
    <submittedName>
        <fullName evidence="2">Uncharacterized protein</fullName>
    </submittedName>
</protein>
<keyword evidence="1" id="KW-1133">Transmembrane helix</keyword>
<evidence type="ECO:0000256" key="1">
    <source>
        <dbReference type="SAM" id="Phobius"/>
    </source>
</evidence>
<dbReference type="AlphaFoldDB" id="A0A0F9S495"/>
<proteinExistence type="predicted"/>
<evidence type="ECO:0000313" key="2">
    <source>
        <dbReference type="EMBL" id="KKN63675.1"/>
    </source>
</evidence>
<name>A0A0F9S495_9ZZZZ</name>
<accession>A0A0F9S495</accession>
<gene>
    <name evidence="2" type="ORF">LCGC14_0499020</name>
</gene>
<sequence>MRRIALIIKEWYVVPGGMVVSIPFLLAIVLLCVGAVGQATLKLIF</sequence>
<keyword evidence="1" id="KW-0472">Membrane</keyword>